<reference evidence="2 3" key="1">
    <citation type="submission" date="2014-04" db="EMBL/GenBank/DDBJ databases">
        <authorList>
            <consortium name="DOE Joint Genome Institute"/>
            <person name="Kuo A."/>
            <person name="Gay G."/>
            <person name="Dore J."/>
            <person name="Kohler A."/>
            <person name="Nagy L.G."/>
            <person name="Floudas D."/>
            <person name="Copeland A."/>
            <person name="Barry K.W."/>
            <person name="Cichocki N."/>
            <person name="Veneault-Fourrey C."/>
            <person name="LaButti K."/>
            <person name="Lindquist E.A."/>
            <person name="Lipzen A."/>
            <person name="Lundell T."/>
            <person name="Morin E."/>
            <person name="Murat C."/>
            <person name="Sun H."/>
            <person name="Tunlid A."/>
            <person name="Henrissat B."/>
            <person name="Grigoriev I.V."/>
            <person name="Hibbett D.S."/>
            <person name="Martin F."/>
            <person name="Nordberg H.P."/>
            <person name="Cantor M.N."/>
            <person name="Hua S.X."/>
        </authorList>
    </citation>
    <scope>NUCLEOTIDE SEQUENCE [LARGE SCALE GENOMIC DNA]</scope>
    <source>
        <strain evidence="3">h7</strain>
    </source>
</reference>
<protein>
    <submittedName>
        <fullName evidence="2">Uncharacterized protein</fullName>
    </submittedName>
</protein>
<dbReference type="EMBL" id="KN831768">
    <property type="protein sequence ID" value="KIM49664.1"/>
    <property type="molecule type" value="Genomic_DNA"/>
</dbReference>
<gene>
    <name evidence="2" type="ORF">M413DRAFT_113932</name>
</gene>
<keyword evidence="3" id="KW-1185">Reference proteome</keyword>
<feature type="compositionally biased region" description="Polar residues" evidence="1">
    <location>
        <begin position="253"/>
        <end position="263"/>
    </location>
</feature>
<dbReference type="AlphaFoldDB" id="A0A0C3CZT8"/>
<proteinExistence type="predicted"/>
<feature type="compositionally biased region" description="Basic and acidic residues" evidence="1">
    <location>
        <begin position="70"/>
        <end position="80"/>
    </location>
</feature>
<evidence type="ECO:0000256" key="1">
    <source>
        <dbReference type="SAM" id="MobiDB-lite"/>
    </source>
</evidence>
<evidence type="ECO:0000313" key="2">
    <source>
        <dbReference type="EMBL" id="KIM49664.1"/>
    </source>
</evidence>
<name>A0A0C3CZT8_HEBCY</name>
<dbReference type="Proteomes" id="UP000053424">
    <property type="component" value="Unassembled WGS sequence"/>
</dbReference>
<feature type="region of interest" description="Disordered" evidence="1">
    <location>
        <begin position="55"/>
        <end position="111"/>
    </location>
</feature>
<sequence length="263" mass="28531">MRNGAHHRLDYKEMSYWAKQIVCVFFFEQNCGAHFVQALGNADIYEPPEAIIFDRRSKRARPSSGPSSSSKHEIHVHNHFEGTAFGGSRLANHHEEGDGFTPTTQLSSPFRPPVMPLPLHSTSLGNSSTISESNPHSAGPQTAVTPHELQGNKLDTMLLELDTAYLTSKFSAMATTLHDIGIVAAADIVKRDITDLALWTAISPDELSIIQEYAIRSITLDHIGVENPHHLPSAAPAPDGENSDSESIESGVVDSSDTDSPTA</sequence>
<feature type="region of interest" description="Disordered" evidence="1">
    <location>
        <begin position="229"/>
        <end position="263"/>
    </location>
</feature>
<evidence type="ECO:0000313" key="3">
    <source>
        <dbReference type="Proteomes" id="UP000053424"/>
    </source>
</evidence>
<feature type="region of interest" description="Disordered" evidence="1">
    <location>
        <begin position="124"/>
        <end position="145"/>
    </location>
</feature>
<dbReference type="HOGENOM" id="CLU_1057901_0_0_1"/>
<accession>A0A0C3CZT8</accession>
<reference evidence="3" key="2">
    <citation type="submission" date="2015-01" db="EMBL/GenBank/DDBJ databases">
        <title>Evolutionary Origins and Diversification of the Mycorrhizal Mutualists.</title>
        <authorList>
            <consortium name="DOE Joint Genome Institute"/>
            <consortium name="Mycorrhizal Genomics Consortium"/>
            <person name="Kohler A."/>
            <person name="Kuo A."/>
            <person name="Nagy L.G."/>
            <person name="Floudas D."/>
            <person name="Copeland A."/>
            <person name="Barry K.W."/>
            <person name="Cichocki N."/>
            <person name="Veneault-Fourrey C."/>
            <person name="LaButti K."/>
            <person name="Lindquist E.A."/>
            <person name="Lipzen A."/>
            <person name="Lundell T."/>
            <person name="Morin E."/>
            <person name="Murat C."/>
            <person name="Riley R."/>
            <person name="Ohm R."/>
            <person name="Sun H."/>
            <person name="Tunlid A."/>
            <person name="Henrissat B."/>
            <person name="Grigoriev I.V."/>
            <person name="Hibbett D.S."/>
            <person name="Martin F."/>
        </authorList>
    </citation>
    <scope>NUCLEOTIDE SEQUENCE [LARGE SCALE GENOMIC DNA]</scope>
    <source>
        <strain evidence="3">h7</strain>
    </source>
</reference>
<feature type="compositionally biased region" description="Polar residues" evidence="1">
    <location>
        <begin position="124"/>
        <end position="144"/>
    </location>
</feature>
<organism evidence="2 3">
    <name type="scientific">Hebeloma cylindrosporum</name>
    <dbReference type="NCBI Taxonomy" id="76867"/>
    <lineage>
        <taxon>Eukaryota</taxon>
        <taxon>Fungi</taxon>
        <taxon>Dikarya</taxon>
        <taxon>Basidiomycota</taxon>
        <taxon>Agaricomycotina</taxon>
        <taxon>Agaricomycetes</taxon>
        <taxon>Agaricomycetidae</taxon>
        <taxon>Agaricales</taxon>
        <taxon>Agaricineae</taxon>
        <taxon>Hymenogastraceae</taxon>
        <taxon>Hebeloma</taxon>
    </lineage>
</organism>